<proteinExistence type="predicted"/>
<dbReference type="SMART" id="SM00248">
    <property type="entry name" value="ANK"/>
    <property type="match status" value="10"/>
</dbReference>
<keyword evidence="1" id="KW-0677">Repeat</keyword>
<dbReference type="InterPro" id="IPR036770">
    <property type="entry name" value="Ankyrin_rpt-contain_sf"/>
</dbReference>
<dbReference type="SUPFAM" id="SSF48403">
    <property type="entry name" value="Ankyrin repeat"/>
    <property type="match status" value="2"/>
</dbReference>
<dbReference type="Pfam" id="PF00023">
    <property type="entry name" value="Ank"/>
    <property type="match status" value="1"/>
</dbReference>
<dbReference type="PROSITE" id="PS50297">
    <property type="entry name" value="ANK_REP_REGION"/>
    <property type="match status" value="4"/>
</dbReference>
<gene>
    <name evidence="5" type="primary">LOC113210854</name>
</gene>
<evidence type="ECO:0000256" key="1">
    <source>
        <dbReference type="ARBA" id="ARBA00022737"/>
    </source>
</evidence>
<dbReference type="InterPro" id="IPR002110">
    <property type="entry name" value="Ankyrin_rpt"/>
</dbReference>
<dbReference type="PROSITE" id="PS50088">
    <property type="entry name" value="ANK_REPEAT"/>
    <property type="match status" value="4"/>
</dbReference>
<dbReference type="GeneID" id="113210854"/>
<evidence type="ECO:0000313" key="5">
    <source>
        <dbReference type="RefSeq" id="XP_026284808.1"/>
    </source>
</evidence>
<dbReference type="Gene3D" id="1.25.40.20">
    <property type="entry name" value="Ankyrin repeat-containing domain"/>
    <property type="match status" value="5"/>
</dbReference>
<feature type="repeat" description="ANK" evidence="3">
    <location>
        <begin position="949"/>
        <end position="975"/>
    </location>
</feature>
<feature type="repeat" description="ANK" evidence="3">
    <location>
        <begin position="1196"/>
        <end position="1223"/>
    </location>
</feature>
<dbReference type="RefSeq" id="XP_026284808.1">
    <property type="nucleotide sequence ID" value="XM_026429023.2"/>
</dbReference>
<feature type="repeat" description="ANK" evidence="3">
    <location>
        <begin position="719"/>
        <end position="745"/>
    </location>
</feature>
<dbReference type="Pfam" id="PF13637">
    <property type="entry name" value="Ank_4"/>
    <property type="match status" value="1"/>
</dbReference>
<keyword evidence="2 3" id="KW-0040">ANK repeat</keyword>
<organism evidence="4 5">
    <name type="scientific">Frankliniella occidentalis</name>
    <name type="common">Western flower thrips</name>
    <name type="synonym">Euthrips occidentalis</name>
    <dbReference type="NCBI Taxonomy" id="133901"/>
    <lineage>
        <taxon>Eukaryota</taxon>
        <taxon>Metazoa</taxon>
        <taxon>Ecdysozoa</taxon>
        <taxon>Arthropoda</taxon>
        <taxon>Hexapoda</taxon>
        <taxon>Insecta</taxon>
        <taxon>Pterygota</taxon>
        <taxon>Neoptera</taxon>
        <taxon>Paraneoptera</taxon>
        <taxon>Thysanoptera</taxon>
        <taxon>Terebrantia</taxon>
        <taxon>Thripoidea</taxon>
        <taxon>Thripidae</taxon>
        <taxon>Frankliniella</taxon>
    </lineage>
</organism>
<dbReference type="Proteomes" id="UP000504606">
    <property type="component" value="Unplaced"/>
</dbReference>
<evidence type="ECO:0000256" key="3">
    <source>
        <dbReference type="PROSITE-ProRule" id="PRU00023"/>
    </source>
</evidence>
<accession>A0A6J1SV87</accession>
<name>A0A6J1SV87_FRAOC</name>
<dbReference type="PANTHER" id="PTHR24198:SF169">
    <property type="entry name" value="NON-SPECIFIC SERINE_THREONINE PROTEIN KINASE"/>
    <property type="match status" value="1"/>
</dbReference>
<evidence type="ECO:0000256" key="2">
    <source>
        <dbReference type="ARBA" id="ARBA00023043"/>
    </source>
</evidence>
<evidence type="ECO:0000313" key="4">
    <source>
        <dbReference type="Proteomes" id="UP000504606"/>
    </source>
</evidence>
<keyword evidence="4" id="KW-1185">Reference proteome</keyword>
<protein>
    <submittedName>
        <fullName evidence="5">Uncharacterized protein LOC113210854</fullName>
    </submittedName>
</protein>
<dbReference type="PANTHER" id="PTHR24198">
    <property type="entry name" value="ANKYRIN REPEAT AND PROTEIN KINASE DOMAIN-CONTAINING PROTEIN"/>
    <property type="match status" value="1"/>
</dbReference>
<dbReference type="Pfam" id="PF12796">
    <property type="entry name" value="Ank_2"/>
    <property type="match status" value="3"/>
</dbReference>
<sequence length="1455" mass="160005">MGDGAPSLAGMPEEVRERVAPGTLASALLLAMRRGEGEHLGEMCVSAAGAVGGLALEDGLDEAWRTACALNLPLSEDMKRFVMSNLLSLRYGLSRADPTSDVPPAPDALVRWHELWGRVDFMLEYSRRLQDELERLQGRERAPGSADHSVMLARVCALALHSVKAAFLATYDKVPWEEMEYLLVMFIEGCTIYPTLAHLVATAPSTAAHLRCFRERLEKYVLVHRAEPDQEAAMRRLKKEPRKERAALLGAVVDSALTDLRKDFALLRDWHSLKEINQTLGVTCEALLSLEDDAWSAWGWLGLRWALFVVGERVKYSWLSPNLSPRWAVLVEAMAPGGVLKVMSTVRDDQEHGEDGSNAKTLALSKMKQSERKKLAEELEKLRNAAFVASCVAGSEMGDNAECGWFETCRGNLAKDSNANCSENLIIDEVIKLLKPAKRLAKEKFQNIVSFSLKLKNFLKLFQKENTFLTTFLRVNMLTLSLRFFVLVAEFALAYVPQILPRVMRLTVSKSTESTIGFQNDLNKITLPTKSSHQLTIIREVIKAISNVTAPLAEFAFLGALRELASRWHEDDIVVPTTVPFSPALFGRQLRNYLNHLDEVFAVNSFLSQTSLTLRQLHAKKENQNTRISKTAFTRFSSPFDLEMLRFLLLGACSVIPLEPNGARPRLRDLRWSRAENERLLRLVELKSDMFRCAREGDLGELQRLVEEDGADVSVRDCQDRTLLHAAAQGGQVHVVRWLLGLGAEAVDPLAKDWREHTALHVAGTAAAAEALLVTVQDRPWLPANDAVVEGRAEVLRVLLGDRRVLNAVLQRGQHLLLLAAIGGRDQVVRLLIEAGMQYKEGGEQTALCAAALCGSVPTVRLLLGATPPPSDGDCWEATQEAAFRGHEQVFCLLLDELRARARKCRWRVQSSPHLSLAVLGAAAGGNDAILLRLLNLCPGAVSWSMADSNESVLHFAAVFDRATITRTLLERGADPFLQVDNGETALDRAAFNSSLDTIDVLVEHIRKRGGGCVRAALGRALCAAAQGGQLHAVECLVRHGADIDALVTTVTHSTTDEVTPLSTAAAMGSSKVVQWLLQQGADPRLGKAPALHAAAMWGHLGVVKLLVPPLHAGDQAQDDPPGCEEPSALSVAVQAGSRKDLQRIFDRFVEHLRPLSSRYTREDRLRDKAEAAAALRRKEKEADKRLRLLQQVDSDGRTALHAAALVSALPIVEYLLEREAELLRRVYSKHKNTGVPRLDGLSVYARDAKGLTALQHGVMMPCAPSVAEALLERMADEMWLALGHKDLREVRGMAVEALEVAATPPDGGPLIRTLCGWVSSKGEGLLGAGGLQDIRRRAVAALGSGQDEEWSRVLVVLLLLREVPLELVAASEAALPPLRRAAALAMSASLRHGARGEMAVQLLCQWLCDLSEDTVHEDKLLGMVSEAVRISEGSDHRLFDLYRSVMADYFLTRR</sequence>
<reference evidence="5" key="1">
    <citation type="submission" date="2025-08" db="UniProtKB">
        <authorList>
            <consortium name="RefSeq"/>
        </authorList>
    </citation>
    <scope>IDENTIFICATION</scope>
    <source>
        <tissue evidence="5">Whole organism</tissue>
    </source>
</reference>
<dbReference type="OrthoDB" id="7772680at2759"/>
<dbReference type="KEGG" id="foc:113210854"/>
<feature type="repeat" description="ANK" evidence="3">
    <location>
        <begin position="1057"/>
        <end position="1089"/>
    </location>
</feature>